<organism evidence="1">
    <name type="scientific">Salmonella enterica subsp. enterica serovar Chester</name>
    <dbReference type="NCBI Taxonomy" id="149386"/>
    <lineage>
        <taxon>Bacteria</taxon>
        <taxon>Pseudomonadati</taxon>
        <taxon>Pseudomonadota</taxon>
        <taxon>Gammaproteobacteria</taxon>
        <taxon>Enterobacterales</taxon>
        <taxon>Enterobacteriaceae</taxon>
        <taxon>Salmonella</taxon>
    </lineage>
</organism>
<proteinExistence type="predicted"/>
<accession>A0A635R8H7</accession>
<comment type="caution">
    <text evidence="1">The sequence shown here is derived from an EMBL/GenBank/DDBJ whole genome shotgun (WGS) entry which is preliminary data.</text>
</comment>
<reference evidence="1" key="1">
    <citation type="submission" date="2018-07" db="EMBL/GenBank/DDBJ databases">
        <authorList>
            <person name="Ashton P.M."/>
            <person name="Dallman T."/>
            <person name="Nair S."/>
            <person name="De Pinna E."/>
            <person name="Peters T."/>
            <person name="Grant K."/>
        </authorList>
    </citation>
    <scope>NUCLEOTIDE SEQUENCE</scope>
    <source>
        <strain evidence="1">368335</strain>
    </source>
</reference>
<sequence length="159" mass="17965">MTRTEVINRLNQIGEVFTLSMKSVLEDAFPHIAGWPAETIPHTINGYQRFLTEIRSTSSGNVIAGFVIRFKQLLLIEFGKDVIDSLERELVSLHDNEIVRNEKGEGANELTLWKLAYPDDITNTPPTTYDLISTFLLLMQMKNLIIRASASKVLGTEEK</sequence>
<gene>
    <name evidence="1" type="ORF">CB695_16460</name>
</gene>
<name>A0A635R8H7_SALET</name>
<dbReference type="EMBL" id="AAMIYH010000015">
    <property type="protein sequence ID" value="EDH8303062.1"/>
    <property type="molecule type" value="Genomic_DNA"/>
</dbReference>
<dbReference type="AlphaFoldDB" id="A0A635R8H7"/>
<protein>
    <submittedName>
        <fullName evidence="1">Uncharacterized protein</fullName>
    </submittedName>
</protein>
<evidence type="ECO:0000313" key="1">
    <source>
        <dbReference type="EMBL" id="EDH8303062.1"/>
    </source>
</evidence>